<evidence type="ECO:0000256" key="1">
    <source>
        <dbReference type="SAM" id="Phobius"/>
    </source>
</evidence>
<keyword evidence="1" id="KW-0812">Transmembrane</keyword>
<keyword evidence="1" id="KW-1133">Transmembrane helix</keyword>
<name>A0A084U2K4_MALIO</name>
<feature type="transmembrane region" description="Helical" evidence="1">
    <location>
        <begin position="33"/>
        <end position="54"/>
    </location>
</feature>
<keyword evidence="3" id="KW-1185">Reference proteome</keyword>
<sequence length="150" mass="17961">MNQSTSKEQNSIIEKLKSYDDLTNFYKQRKWSIYLFVIFLIILIIYLIVCVYLSQKILWIFVIVPTVLLFIIPMSFNIISVNLLINKLNSKINENINELYQILNGKNLDKNLTIKFKFKKNKELYKKRTIFINQLYFTMSSQVINYLNNI</sequence>
<accession>A0A084U2K4</accession>
<feature type="transmembrane region" description="Helical" evidence="1">
    <location>
        <begin position="60"/>
        <end position="85"/>
    </location>
</feature>
<dbReference type="EMBL" id="AWQU01000089">
    <property type="protein sequence ID" value="KFB07190.1"/>
    <property type="molecule type" value="Genomic_DNA"/>
</dbReference>
<keyword evidence="1" id="KW-0472">Membrane</keyword>
<protein>
    <submittedName>
        <fullName evidence="2">Uncharacterized protein</fullName>
    </submittedName>
</protein>
<dbReference type="RefSeq" id="WP_036452644.1">
    <property type="nucleotide sequence ID" value="NZ_AWQU01000089.1"/>
</dbReference>
<reference evidence="2 3" key="1">
    <citation type="journal article" date="2014" name="PLoS ONE">
        <title>Reduction of Hydrogen Peroxide Accumulation and Toxicity by a Catalase from Mycoplasma iowae.</title>
        <authorList>
            <person name="Pritchard R.E."/>
            <person name="Prassinos A.J."/>
            <person name="Osborne J.D."/>
            <person name="Raviv Z."/>
            <person name="Balish M.F."/>
        </authorList>
    </citation>
    <scope>NUCLEOTIDE SEQUENCE [LARGE SCALE GENOMIC DNA]</scope>
    <source>
        <strain evidence="2 3">DK-CPA</strain>
    </source>
</reference>
<dbReference type="Proteomes" id="UP000028523">
    <property type="component" value="Unassembled WGS sequence"/>
</dbReference>
<gene>
    <name evidence="2" type="ORF">P271_14</name>
</gene>
<evidence type="ECO:0000313" key="3">
    <source>
        <dbReference type="Proteomes" id="UP000028523"/>
    </source>
</evidence>
<proteinExistence type="predicted"/>
<organism evidence="2 3">
    <name type="scientific">Malacoplasma iowae DK-CPA</name>
    <dbReference type="NCBI Taxonomy" id="1394179"/>
    <lineage>
        <taxon>Bacteria</taxon>
        <taxon>Bacillati</taxon>
        <taxon>Mycoplasmatota</taxon>
        <taxon>Mycoplasmoidales</taxon>
        <taxon>Mycoplasmoidaceae</taxon>
        <taxon>Malacoplasma</taxon>
    </lineage>
</organism>
<comment type="caution">
    <text evidence="2">The sequence shown here is derived from an EMBL/GenBank/DDBJ whole genome shotgun (WGS) entry which is preliminary data.</text>
</comment>
<evidence type="ECO:0000313" key="2">
    <source>
        <dbReference type="EMBL" id="KFB07190.1"/>
    </source>
</evidence>
<dbReference type="AlphaFoldDB" id="A0A084U2K4"/>